<feature type="domain" description="EGF-like" evidence="2">
    <location>
        <begin position="303"/>
        <end position="339"/>
    </location>
</feature>
<keyword evidence="1" id="KW-0732">Signal</keyword>
<feature type="chain" id="PRO_5037756462" evidence="1">
    <location>
        <begin position="20"/>
        <end position="886"/>
    </location>
</feature>
<dbReference type="InterPro" id="IPR000742">
    <property type="entry name" value="EGF"/>
</dbReference>
<feature type="domain" description="EGF-like" evidence="2">
    <location>
        <begin position="700"/>
        <end position="734"/>
    </location>
</feature>
<dbReference type="InterPro" id="IPR006149">
    <property type="entry name" value="EB_dom"/>
</dbReference>
<feature type="domain" description="EGF-like" evidence="2">
    <location>
        <begin position="471"/>
        <end position="505"/>
    </location>
</feature>
<feature type="domain" description="EGF-like" evidence="2">
    <location>
        <begin position="191"/>
        <end position="225"/>
    </location>
</feature>
<proteinExistence type="predicted"/>
<evidence type="ECO:0000256" key="1">
    <source>
        <dbReference type="SAM" id="SignalP"/>
    </source>
</evidence>
<feature type="domain" description="EGF-like" evidence="2">
    <location>
        <begin position="143"/>
        <end position="183"/>
    </location>
</feature>
<sequence>MRLLQALCLVVLGISLSAAETIKCPSPMMDLIDAATKVTKTCTTDAECNAAFTGYFCADGAGGAKFCCGAPGACTKPNFIAIFENDDFKDCTACPAPAECEVDADQCCTAAQPAPANCNAAVEVEVAGADPPCQPKVGIKAGACMDNAQCPPGSGATCTGDMAAPGTCDCPAAMPVVVNDKCMAEATIGDPCLDTAQCVGGTCSPTTKKCECPPNNIKDAAGACVACAATEVPINNVCEKMKNLGETCPKGVAQCPVGAICNRFCLCPTGFQANGPKDCIRCDATTAVLVAGSCYPKVSYGVACIVQEQCSFASGVCTGTPGTTCQCIAGSVWDGKACKSCDAGRVIANNVCYDMSSYGAACQVNQQCTGFANGICTAGQCTCTAGTAWNGANACGECTATQVLVANQCMNKAPVGAACMYDGECAYLNGACVNNVCGCNGTMQYSGSGCGVCDGIVQNNLCYPFAAKGQPCTVDTQCTKTGGTKCIGFVCECPSGTTFNSVSCTSITDPPPATCKAGEVKVNDVCQPLLPPNGFLCYYKEQCSGGSTCVDYQCTCPAGFTTIVNNVCTGPGGVTATTPLPGAVTTPVPGPVTPTTTTTTTTMAPMCTGNTVRIGTQCMAKTTDGACLNVNCLSTGTAAISPAATMKCPPPMMNLIDAATKVTMTCTDDAECNVAFAIIASSILEISLVLCYPYVARGQPCTVDTQCTNIAGTKCIGNFCECPSGTIFNSASCISITDPPLATCKAGEVKVNDVCHPLLPPNGFLCYYKEQCSGGSTCVDYQCTCPAGFTTIINNVCTSPGGFTATTPIPSAVTTLRPGVVPTTTTVASMCTGNTVRIGTQCITKTSDGVCLNVNCLATANAGCANYAPYQKCAYNAAQKNYFCCP</sequence>
<dbReference type="PANTHER" id="PTHR37157:SF4">
    <property type="entry name" value="EB DOMAIN-CONTAINING PROTEIN"/>
    <property type="match status" value="1"/>
</dbReference>
<dbReference type="Proteomes" id="UP000887566">
    <property type="component" value="Unplaced"/>
</dbReference>
<dbReference type="InterPro" id="IPR006150">
    <property type="entry name" value="Cys_repeat_1"/>
</dbReference>
<dbReference type="Pfam" id="PF01683">
    <property type="entry name" value="EB"/>
    <property type="match status" value="7"/>
</dbReference>
<evidence type="ECO:0000259" key="2">
    <source>
        <dbReference type="SMART" id="SM00181"/>
    </source>
</evidence>
<feature type="domain" description="EGF-like" evidence="2">
    <location>
        <begin position="765"/>
        <end position="798"/>
    </location>
</feature>
<organism evidence="3 4">
    <name type="scientific">Plectus sambesii</name>
    <dbReference type="NCBI Taxonomy" id="2011161"/>
    <lineage>
        <taxon>Eukaryota</taxon>
        <taxon>Metazoa</taxon>
        <taxon>Ecdysozoa</taxon>
        <taxon>Nematoda</taxon>
        <taxon>Chromadorea</taxon>
        <taxon>Plectida</taxon>
        <taxon>Plectina</taxon>
        <taxon>Plectoidea</taxon>
        <taxon>Plectidae</taxon>
        <taxon>Plectus</taxon>
    </lineage>
</organism>
<name>A0A914WCU0_9BILA</name>
<accession>A0A914WCU0</accession>
<dbReference type="WBParaSite" id="PSAMB.scaffold3655size17403.g22168.t1">
    <property type="protein sequence ID" value="PSAMB.scaffold3655size17403.g22168.t1"/>
    <property type="gene ID" value="PSAMB.scaffold3655size17403.g22168"/>
</dbReference>
<feature type="domain" description="EGF-like" evidence="2">
    <location>
        <begin position="237"/>
        <end position="280"/>
    </location>
</feature>
<feature type="signal peptide" evidence="1">
    <location>
        <begin position="1"/>
        <end position="19"/>
    </location>
</feature>
<evidence type="ECO:0000313" key="4">
    <source>
        <dbReference type="WBParaSite" id="PSAMB.scaffold3655size17403.g22168.t1"/>
    </source>
</evidence>
<dbReference type="AlphaFoldDB" id="A0A914WCU0"/>
<dbReference type="SMART" id="SM00181">
    <property type="entry name" value="EGF"/>
    <property type="match status" value="8"/>
</dbReference>
<evidence type="ECO:0000313" key="3">
    <source>
        <dbReference type="Proteomes" id="UP000887566"/>
    </source>
</evidence>
<dbReference type="PANTHER" id="PTHR37157">
    <property type="entry name" value="PRION-LIKE-(Q/N-RICH) DOMAIN-BEARING PROTEIN 25"/>
    <property type="match status" value="1"/>
</dbReference>
<reference evidence="4" key="1">
    <citation type="submission" date="2022-11" db="UniProtKB">
        <authorList>
            <consortium name="WormBaseParasite"/>
        </authorList>
    </citation>
    <scope>IDENTIFICATION</scope>
</reference>
<feature type="domain" description="EGF-like" evidence="2">
    <location>
        <begin position="536"/>
        <end position="569"/>
    </location>
</feature>
<protein>
    <submittedName>
        <fullName evidence="4">EGF-like domain-containing protein</fullName>
    </submittedName>
</protein>
<keyword evidence="3" id="KW-1185">Reference proteome</keyword>
<dbReference type="SMART" id="SM00289">
    <property type="entry name" value="WR1"/>
    <property type="match status" value="7"/>
</dbReference>